<keyword evidence="2" id="KW-1185">Reference proteome</keyword>
<dbReference type="Proteomes" id="UP000015105">
    <property type="component" value="Chromosome 3D"/>
</dbReference>
<accession>A0A453E4Q4</accession>
<organism evidence="1 2">
    <name type="scientific">Aegilops tauschii subsp. strangulata</name>
    <name type="common">Goatgrass</name>
    <dbReference type="NCBI Taxonomy" id="200361"/>
    <lineage>
        <taxon>Eukaryota</taxon>
        <taxon>Viridiplantae</taxon>
        <taxon>Streptophyta</taxon>
        <taxon>Embryophyta</taxon>
        <taxon>Tracheophyta</taxon>
        <taxon>Spermatophyta</taxon>
        <taxon>Magnoliopsida</taxon>
        <taxon>Liliopsida</taxon>
        <taxon>Poales</taxon>
        <taxon>Poaceae</taxon>
        <taxon>BOP clade</taxon>
        <taxon>Pooideae</taxon>
        <taxon>Triticodae</taxon>
        <taxon>Triticeae</taxon>
        <taxon>Triticinae</taxon>
        <taxon>Aegilops</taxon>
    </lineage>
</organism>
<reference evidence="2" key="2">
    <citation type="journal article" date="2017" name="Nat. Plants">
        <title>The Aegilops tauschii genome reveals multiple impacts of transposons.</title>
        <authorList>
            <person name="Zhao G."/>
            <person name="Zou C."/>
            <person name="Li K."/>
            <person name="Wang K."/>
            <person name="Li T."/>
            <person name="Gao L."/>
            <person name="Zhang X."/>
            <person name="Wang H."/>
            <person name="Yang Z."/>
            <person name="Liu X."/>
            <person name="Jiang W."/>
            <person name="Mao L."/>
            <person name="Kong X."/>
            <person name="Jiao Y."/>
            <person name="Jia J."/>
        </authorList>
    </citation>
    <scope>NUCLEOTIDE SEQUENCE [LARGE SCALE GENOMIC DNA]</scope>
    <source>
        <strain evidence="2">cv. AL8/78</strain>
    </source>
</reference>
<name>A0A453E4Q4_AEGTS</name>
<dbReference type="EnsemblPlants" id="AET3Gv20222300.1">
    <property type="protein sequence ID" value="AET3Gv20222300.1"/>
    <property type="gene ID" value="AET3Gv20222300"/>
</dbReference>
<evidence type="ECO:0000313" key="2">
    <source>
        <dbReference type="Proteomes" id="UP000015105"/>
    </source>
</evidence>
<sequence length="87" mass="9846">TKHEDHTSEALLWPRPVPDQESRYVVAPDRERMRRCPVDGVEEDGGFRAMVRPVVEKLIEVHPHTACCVDGHNLGCLPPPSHRPFEG</sequence>
<reference evidence="2" key="1">
    <citation type="journal article" date="2014" name="Science">
        <title>Ancient hybridizations among the ancestral genomes of bread wheat.</title>
        <authorList>
            <consortium name="International Wheat Genome Sequencing Consortium,"/>
            <person name="Marcussen T."/>
            <person name="Sandve S.R."/>
            <person name="Heier L."/>
            <person name="Spannagl M."/>
            <person name="Pfeifer M."/>
            <person name="Jakobsen K.S."/>
            <person name="Wulff B.B."/>
            <person name="Steuernagel B."/>
            <person name="Mayer K.F."/>
            <person name="Olsen O.A."/>
        </authorList>
    </citation>
    <scope>NUCLEOTIDE SEQUENCE [LARGE SCALE GENOMIC DNA]</scope>
    <source>
        <strain evidence="2">cv. AL8/78</strain>
    </source>
</reference>
<dbReference type="AlphaFoldDB" id="A0A453E4Q4"/>
<dbReference type="Gramene" id="AET3Gv20222300.1">
    <property type="protein sequence ID" value="AET3Gv20222300.1"/>
    <property type="gene ID" value="AET3Gv20222300"/>
</dbReference>
<protein>
    <submittedName>
        <fullName evidence="1">Uncharacterized protein</fullName>
    </submittedName>
</protein>
<reference evidence="1" key="5">
    <citation type="journal article" date="2021" name="G3 (Bethesda)">
        <title>Aegilops tauschii genome assembly Aet v5.0 features greater sequence contiguity and improved annotation.</title>
        <authorList>
            <person name="Wang L."/>
            <person name="Zhu T."/>
            <person name="Rodriguez J.C."/>
            <person name="Deal K.R."/>
            <person name="Dubcovsky J."/>
            <person name="McGuire P.E."/>
            <person name="Lux T."/>
            <person name="Spannagl M."/>
            <person name="Mayer K.F.X."/>
            <person name="Baldrich P."/>
            <person name="Meyers B.C."/>
            <person name="Huo N."/>
            <person name="Gu Y.Q."/>
            <person name="Zhou H."/>
            <person name="Devos K.M."/>
            <person name="Bennetzen J.L."/>
            <person name="Unver T."/>
            <person name="Budak H."/>
            <person name="Gulick P.J."/>
            <person name="Galiba G."/>
            <person name="Kalapos B."/>
            <person name="Nelson D.R."/>
            <person name="Li P."/>
            <person name="You F.M."/>
            <person name="Luo M.C."/>
            <person name="Dvorak J."/>
        </authorList>
    </citation>
    <scope>NUCLEOTIDE SEQUENCE [LARGE SCALE GENOMIC DNA]</scope>
    <source>
        <strain evidence="1">cv. AL8/78</strain>
    </source>
</reference>
<proteinExistence type="predicted"/>
<reference evidence="1" key="4">
    <citation type="submission" date="2019-03" db="UniProtKB">
        <authorList>
            <consortium name="EnsemblPlants"/>
        </authorList>
    </citation>
    <scope>IDENTIFICATION</scope>
</reference>
<reference evidence="1" key="3">
    <citation type="journal article" date="2017" name="Nature">
        <title>Genome sequence of the progenitor of the wheat D genome Aegilops tauschii.</title>
        <authorList>
            <person name="Luo M.C."/>
            <person name="Gu Y.Q."/>
            <person name="Puiu D."/>
            <person name="Wang H."/>
            <person name="Twardziok S.O."/>
            <person name="Deal K.R."/>
            <person name="Huo N."/>
            <person name="Zhu T."/>
            <person name="Wang L."/>
            <person name="Wang Y."/>
            <person name="McGuire P.E."/>
            <person name="Liu S."/>
            <person name="Long H."/>
            <person name="Ramasamy R.K."/>
            <person name="Rodriguez J.C."/>
            <person name="Van S.L."/>
            <person name="Yuan L."/>
            <person name="Wang Z."/>
            <person name="Xia Z."/>
            <person name="Xiao L."/>
            <person name="Anderson O.D."/>
            <person name="Ouyang S."/>
            <person name="Liang Y."/>
            <person name="Zimin A.V."/>
            <person name="Pertea G."/>
            <person name="Qi P."/>
            <person name="Bennetzen J.L."/>
            <person name="Dai X."/>
            <person name="Dawson M.W."/>
            <person name="Muller H.G."/>
            <person name="Kugler K."/>
            <person name="Rivarola-Duarte L."/>
            <person name="Spannagl M."/>
            <person name="Mayer K.F.X."/>
            <person name="Lu F.H."/>
            <person name="Bevan M.W."/>
            <person name="Leroy P."/>
            <person name="Li P."/>
            <person name="You F.M."/>
            <person name="Sun Q."/>
            <person name="Liu Z."/>
            <person name="Lyons E."/>
            <person name="Wicker T."/>
            <person name="Salzberg S.L."/>
            <person name="Devos K.M."/>
            <person name="Dvorak J."/>
        </authorList>
    </citation>
    <scope>NUCLEOTIDE SEQUENCE [LARGE SCALE GENOMIC DNA]</scope>
    <source>
        <strain evidence="1">cv. AL8/78</strain>
    </source>
</reference>
<evidence type="ECO:0000313" key="1">
    <source>
        <dbReference type="EnsemblPlants" id="AET3Gv20222300.1"/>
    </source>
</evidence>